<protein>
    <submittedName>
        <fullName evidence="4">IF2_N domain-containing protein</fullName>
    </submittedName>
</protein>
<dbReference type="AlphaFoldDB" id="A0A183DPN7"/>
<evidence type="ECO:0000313" key="3">
    <source>
        <dbReference type="Proteomes" id="UP000271098"/>
    </source>
</evidence>
<evidence type="ECO:0000256" key="1">
    <source>
        <dbReference type="SAM" id="SignalP"/>
    </source>
</evidence>
<feature type="chain" id="PRO_5043138816" evidence="1">
    <location>
        <begin position="17"/>
        <end position="103"/>
    </location>
</feature>
<accession>A0A183DPN7</accession>
<gene>
    <name evidence="2" type="ORF">GPUH_LOCUS10678</name>
</gene>
<reference evidence="4" key="1">
    <citation type="submission" date="2016-06" db="UniProtKB">
        <authorList>
            <consortium name="WormBaseParasite"/>
        </authorList>
    </citation>
    <scope>IDENTIFICATION</scope>
</reference>
<dbReference type="EMBL" id="UYRT01078094">
    <property type="protein sequence ID" value="VDN17766.1"/>
    <property type="molecule type" value="Genomic_DNA"/>
</dbReference>
<keyword evidence="1" id="KW-0732">Signal</keyword>
<proteinExistence type="predicted"/>
<keyword evidence="3" id="KW-1185">Reference proteome</keyword>
<evidence type="ECO:0000313" key="4">
    <source>
        <dbReference type="WBParaSite" id="GPUH_0001069101-mRNA-1"/>
    </source>
</evidence>
<dbReference type="WBParaSite" id="GPUH_0001069101-mRNA-1">
    <property type="protein sequence ID" value="GPUH_0001069101-mRNA-1"/>
    <property type="gene ID" value="GPUH_0001069101"/>
</dbReference>
<reference evidence="2 3" key="2">
    <citation type="submission" date="2018-11" db="EMBL/GenBank/DDBJ databases">
        <authorList>
            <consortium name="Pathogen Informatics"/>
        </authorList>
    </citation>
    <scope>NUCLEOTIDE SEQUENCE [LARGE SCALE GENOMIC DNA]</scope>
</reference>
<sequence length="103" mass="12218">MRRFACLLSLHPLLRGSLRLLRFSPQCRPKFRRTKFITPIVVDKTPSKKKIMEIYENMKVRELAQVLRISEDEVLEVLRGLNKEPESSEQGLLFLTIRFDFRV</sequence>
<organism evidence="4">
    <name type="scientific">Gongylonema pulchrum</name>
    <dbReference type="NCBI Taxonomy" id="637853"/>
    <lineage>
        <taxon>Eukaryota</taxon>
        <taxon>Metazoa</taxon>
        <taxon>Ecdysozoa</taxon>
        <taxon>Nematoda</taxon>
        <taxon>Chromadorea</taxon>
        <taxon>Rhabditida</taxon>
        <taxon>Spirurina</taxon>
        <taxon>Spiruromorpha</taxon>
        <taxon>Spiruroidea</taxon>
        <taxon>Gongylonematidae</taxon>
        <taxon>Gongylonema</taxon>
    </lineage>
</organism>
<dbReference type="Proteomes" id="UP000271098">
    <property type="component" value="Unassembled WGS sequence"/>
</dbReference>
<feature type="signal peptide" evidence="1">
    <location>
        <begin position="1"/>
        <end position="16"/>
    </location>
</feature>
<name>A0A183DPN7_9BILA</name>
<evidence type="ECO:0000313" key="2">
    <source>
        <dbReference type="EMBL" id="VDN17766.1"/>
    </source>
</evidence>